<evidence type="ECO:0000256" key="6">
    <source>
        <dbReference type="ARBA" id="ARBA00023136"/>
    </source>
</evidence>
<dbReference type="Pfam" id="PF19300">
    <property type="entry name" value="BPD_transp_1_N"/>
    <property type="match status" value="1"/>
</dbReference>
<dbReference type="Gene3D" id="1.10.3720.10">
    <property type="entry name" value="MetI-like"/>
    <property type="match status" value="1"/>
</dbReference>
<feature type="transmembrane region" description="Helical" evidence="7">
    <location>
        <begin position="238"/>
        <end position="264"/>
    </location>
</feature>
<evidence type="ECO:0000256" key="4">
    <source>
        <dbReference type="ARBA" id="ARBA00022692"/>
    </source>
</evidence>
<dbReference type="EMBL" id="QQBH01000028">
    <property type="protein sequence ID" value="RDD85286.1"/>
    <property type="molecule type" value="Genomic_DNA"/>
</dbReference>
<reference evidence="9 10" key="1">
    <citation type="submission" date="2018-07" db="EMBL/GenBank/DDBJ databases">
        <title>Genome guided investigation of antibiotics producing actinomycetales strain isolated from a Macau mangrove ecosystem.</title>
        <authorList>
            <person name="Hu D."/>
        </authorList>
    </citation>
    <scope>NUCLEOTIDE SEQUENCE [LARGE SCALE GENOMIC DNA]</scope>
    <source>
        <strain evidence="9 10">2297</strain>
    </source>
</reference>
<evidence type="ECO:0000313" key="9">
    <source>
        <dbReference type="EMBL" id="RDD85286.1"/>
    </source>
</evidence>
<proteinExistence type="inferred from homology"/>
<dbReference type="GO" id="GO:0005886">
    <property type="term" value="C:plasma membrane"/>
    <property type="evidence" value="ECO:0007669"/>
    <property type="project" value="UniProtKB-SubCell"/>
</dbReference>
<evidence type="ECO:0000256" key="7">
    <source>
        <dbReference type="RuleBase" id="RU363032"/>
    </source>
</evidence>
<keyword evidence="3" id="KW-1003">Cell membrane</keyword>
<comment type="similarity">
    <text evidence="7">Belongs to the binding-protein-dependent transport system permease family.</text>
</comment>
<evidence type="ECO:0000256" key="5">
    <source>
        <dbReference type="ARBA" id="ARBA00022989"/>
    </source>
</evidence>
<evidence type="ECO:0000256" key="1">
    <source>
        <dbReference type="ARBA" id="ARBA00004651"/>
    </source>
</evidence>
<dbReference type="CDD" id="cd06261">
    <property type="entry name" value="TM_PBP2"/>
    <property type="match status" value="1"/>
</dbReference>
<dbReference type="PROSITE" id="PS50928">
    <property type="entry name" value="ABC_TM1"/>
    <property type="match status" value="1"/>
</dbReference>
<keyword evidence="5 7" id="KW-1133">Transmembrane helix</keyword>
<dbReference type="AlphaFoldDB" id="A0A369UX05"/>
<keyword evidence="4 7" id="KW-0812">Transmembrane</keyword>
<gene>
    <name evidence="9" type="ORF">DVZ84_30680</name>
</gene>
<feature type="transmembrane region" description="Helical" evidence="7">
    <location>
        <begin position="181"/>
        <end position="200"/>
    </location>
</feature>
<protein>
    <submittedName>
        <fullName evidence="9">ABC transporter permease</fullName>
    </submittedName>
</protein>
<organism evidence="9 10">
    <name type="scientific">Streptomyces parvulus</name>
    <dbReference type="NCBI Taxonomy" id="146923"/>
    <lineage>
        <taxon>Bacteria</taxon>
        <taxon>Bacillati</taxon>
        <taxon>Actinomycetota</taxon>
        <taxon>Actinomycetes</taxon>
        <taxon>Kitasatosporales</taxon>
        <taxon>Streptomycetaceae</taxon>
        <taxon>Streptomyces</taxon>
    </lineage>
</organism>
<dbReference type="GO" id="GO:0055085">
    <property type="term" value="P:transmembrane transport"/>
    <property type="evidence" value="ECO:0007669"/>
    <property type="project" value="InterPro"/>
</dbReference>
<evidence type="ECO:0000259" key="8">
    <source>
        <dbReference type="PROSITE" id="PS50928"/>
    </source>
</evidence>
<feature type="domain" description="ABC transmembrane type-1" evidence="8">
    <location>
        <begin position="101"/>
        <end position="303"/>
    </location>
</feature>
<dbReference type="Pfam" id="PF00528">
    <property type="entry name" value="BPD_transp_1"/>
    <property type="match status" value="1"/>
</dbReference>
<dbReference type="PANTHER" id="PTHR43163:SF6">
    <property type="entry name" value="DIPEPTIDE TRANSPORT SYSTEM PERMEASE PROTEIN DPPB-RELATED"/>
    <property type="match status" value="1"/>
</dbReference>
<dbReference type="PANTHER" id="PTHR43163">
    <property type="entry name" value="DIPEPTIDE TRANSPORT SYSTEM PERMEASE PROTEIN DPPB-RELATED"/>
    <property type="match status" value="1"/>
</dbReference>
<dbReference type="RefSeq" id="WP_114532053.1">
    <property type="nucleotide sequence ID" value="NZ_QQBH01000028.1"/>
</dbReference>
<comment type="caution">
    <text evidence="9">The sequence shown here is derived from an EMBL/GenBank/DDBJ whole genome shotgun (WGS) entry which is preliminary data.</text>
</comment>
<dbReference type="OrthoDB" id="3171583at2"/>
<feature type="transmembrane region" description="Helical" evidence="7">
    <location>
        <begin position="137"/>
        <end position="161"/>
    </location>
</feature>
<dbReference type="Proteomes" id="UP000253742">
    <property type="component" value="Unassembled WGS sequence"/>
</dbReference>
<evidence type="ECO:0000313" key="10">
    <source>
        <dbReference type="Proteomes" id="UP000253742"/>
    </source>
</evidence>
<feature type="transmembrane region" description="Helical" evidence="7">
    <location>
        <begin position="14"/>
        <end position="35"/>
    </location>
</feature>
<accession>A0A369UX05</accession>
<sequence>MSVPSVLVFVARRLGAMVVLMLLLSFGVFSLTYLAPGDAVDALLGGRNSTPELVNSLREEYHLNDPFLTQYWIWAREALQFDFGDSTRTTLPVTDEITIRLGASVFLAVYAYLLTVLFGVIPGIVAALKRHRALDRALVAGAVVTLSTPPFVLGILMLYLFAVLMPMFPAAGKGEGFVDMLWHLTLPAVTLSLTIAAFMLRHTRASMITVLDQDYVTFARARGLARSRVLRHYLLRNALIPVITVSGVLLSYFVTGAVLVETTFSLGGLGELLVRSAQDSDLPMIQGLTLLIAAVIVLANLLTDLTYMAIDPRIRYEGRT</sequence>
<keyword evidence="6 7" id="KW-0472">Membrane</keyword>
<evidence type="ECO:0000256" key="2">
    <source>
        <dbReference type="ARBA" id="ARBA00022448"/>
    </source>
</evidence>
<dbReference type="InterPro" id="IPR035906">
    <property type="entry name" value="MetI-like_sf"/>
</dbReference>
<dbReference type="SUPFAM" id="SSF161098">
    <property type="entry name" value="MetI-like"/>
    <property type="match status" value="1"/>
</dbReference>
<keyword evidence="2 7" id="KW-0813">Transport</keyword>
<dbReference type="InterPro" id="IPR000515">
    <property type="entry name" value="MetI-like"/>
</dbReference>
<feature type="transmembrane region" description="Helical" evidence="7">
    <location>
        <begin position="101"/>
        <end position="125"/>
    </location>
</feature>
<name>A0A369UX05_9ACTN</name>
<comment type="subcellular location">
    <subcellularLocation>
        <location evidence="1 7">Cell membrane</location>
        <topology evidence="1 7">Multi-pass membrane protein</topology>
    </subcellularLocation>
</comment>
<feature type="transmembrane region" description="Helical" evidence="7">
    <location>
        <begin position="284"/>
        <end position="310"/>
    </location>
</feature>
<dbReference type="InterPro" id="IPR045621">
    <property type="entry name" value="BPD_transp_1_N"/>
</dbReference>
<evidence type="ECO:0000256" key="3">
    <source>
        <dbReference type="ARBA" id="ARBA00022475"/>
    </source>
</evidence>